<evidence type="ECO:0000313" key="10">
    <source>
        <dbReference type="Proteomes" id="UP001221302"/>
    </source>
</evidence>
<dbReference type="FunFam" id="1.10.3860.10:FF:000001">
    <property type="entry name" value="C4-dicarboxylate transport protein"/>
    <property type="match status" value="1"/>
</dbReference>
<keyword evidence="2" id="KW-0813">Transport</keyword>
<evidence type="ECO:0000256" key="3">
    <source>
        <dbReference type="ARBA" id="ARBA00022475"/>
    </source>
</evidence>
<keyword evidence="3" id="KW-1003">Cell membrane</keyword>
<dbReference type="InterPro" id="IPR001991">
    <property type="entry name" value="Na-dicarboxylate_symporter"/>
</dbReference>
<keyword evidence="4 8" id="KW-0812">Transmembrane</keyword>
<feature type="transmembrane region" description="Helical" evidence="8">
    <location>
        <begin position="326"/>
        <end position="356"/>
    </location>
</feature>
<dbReference type="PANTHER" id="PTHR42865:SF7">
    <property type="entry name" value="PROTON_GLUTAMATE-ASPARTATE SYMPORTER"/>
    <property type="match status" value="1"/>
</dbReference>
<feature type="transmembrane region" description="Helical" evidence="8">
    <location>
        <begin position="368"/>
        <end position="389"/>
    </location>
</feature>
<evidence type="ECO:0000313" key="9">
    <source>
        <dbReference type="EMBL" id="MDF1613182.1"/>
    </source>
</evidence>
<accession>A0AAE3P2E5</accession>
<keyword evidence="10" id="KW-1185">Reference proteome</keyword>
<dbReference type="RefSeq" id="WP_321536953.1">
    <property type="nucleotide sequence ID" value="NZ_JARGDL010000029.1"/>
</dbReference>
<sequence>MSRHSKIFIGLISGAILGVIINFTSKDSFVTTFIQTYITDPLGKIFLNFLIMMVIPLVFASLSLGVAQIGDLKKLGRIGFRTIAYFIIVTTFAVVIGLVLVNVIRPGDYLPQETKTSLMDSFKTQATEIKSATEKTEFGIQTLVNIIPRNPVAAIAKPNPDMLALIFFSLIVGISLTLIDKEKANTLIKILEAINDVTVKVINIAMKLAPYGVFALIFSVTSRFGFDLLVALSMYVLTVLLGLTLHFLGTFSLLLKLLAKYNPIKFFKKIETVVLTAFSTSSSSATLPTTISVSQTNLGIPTQITGFVLPLGATMNMNGTALFEGVTVLFLAQVFGVHLSFGVQLIVVLMSVLTAIGSAGVPSGSIPLLVMVLAMINVPPEGIAIILGVDRILDMCRTVLNVSGDITCAAYIAKTEGYELKQ</sequence>
<dbReference type="PANTHER" id="PTHR42865">
    <property type="entry name" value="PROTON/GLUTAMATE-ASPARTATE SYMPORTER"/>
    <property type="match status" value="1"/>
</dbReference>
<organism evidence="9 10">
    <name type="scientific">Stygiobacter electus</name>
    <dbReference type="NCBI Taxonomy" id="3032292"/>
    <lineage>
        <taxon>Bacteria</taxon>
        <taxon>Pseudomonadati</taxon>
        <taxon>Ignavibacteriota</taxon>
        <taxon>Ignavibacteria</taxon>
        <taxon>Ignavibacteriales</taxon>
        <taxon>Melioribacteraceae</taxon>
        <taxon>Stygiobacter</taxon>
    </lineage>
</organism>
<proteinExistence type="predicted"/>
<evidence type="ECO:0000256" key="2">
    <source>
        <dbReference type="ARBA" id="ARBA00022448"/>
    </source>
</evidence>
<feature type="transmembrane region" description="Helical" evidence="8">
    <location>
        <begin position="162"/>
        <end position="179"/>
    </location>
</feature>
<evidence type="ECO:0000256" key="1">
    <source>
        <dbReference type="ARBA" id="ARBA00004651"/>
    </source>
</evidence>
<evidence type="ECO:0000256" key="7">
    <source>
        <dbReference type="ARBA" id="ARBA00023136"/>
    </source>
</evidence>
<feature type="transmembrane region" description="Helical" evidence="8">
    <location>
        <begin position="208"/>
        <end position="226"/>
    </location>
</feature>
<dbReference type="Proteomes" id="UP001221302">
    <property type="component" value="Unassembled WGS sequence"/>
</dbReference>
<feature type="transmembrane region" description="Helical" evidence="8">
    <location>
        <begin position="7"/>
        <end position="25"/>
    </location>
</feature>
<evidence type="ECO:0000256" key="6">
    <source>
        <dbReference type="ARBA" id="ARBA00022989"/>
    </source>
</evidence>
<dbReference type="InterPro" id="IPR036458">
    <property type="entry name" value="Na:dicarbo_symporter_sf"/>
</dbReference>
<feature type="transmembrane region" description="Helical" evidence="8">
    <location>
        <begin position="82"/>
        <end position="104"/>
    </location>
</feature>
<evidence type="ECO:0000256" key="4">
    <source>
        <dbReference type="ARBA" id="ARBA00022692"/>
    </source>
</evidence>
<comment type="caution">
    <text evidence="9">The sequence shown here is derived from an EMBL/GenBank/DDBJ whole genome shotgun (WGS) entry which is preliminary data.</text>
</comment>
<dbReference type="PRINTS" id="PR00173">
    <property type="entry name" value="EDTRNSPORT"/>
</dbReference>
<keyword evidence="6 8" id="KW-1133">Transmembrane helix</keyword>
<dbReference type="GO" id="GO:0006835">
    <property type="term" value="P:dicarboxylic acid transport"/>
    <property type="evidence" value="ECO:0007669"/>
    <property type="project" value="TreeGrafter"/>
</dbReference>
<dbReference type="AlphaFoldDB" id="A0AAE3P2E5"/>
<keyword evidence="5" id="KW-0769">Symport</keyword>
<dbReference type="EMBL" id="JARGDL010000029">
    <property type="protein sequence ID" value="MDF1613182.1"/>
    <property type="molecule type" value="Genomic_DNA"/>
</dbReference>
<dbReference type="Gene3D" id="1.10.3860.10">
    <property type="entry name" value="Sodium:dicarboxylate symporter"/>
    <property type="match status" value="1"/>
</dbReference>
<feature type="transmembrane region" description="Helical" evidence="8">
    <location>
        <begin position="45"/>
        <end position="70"/>
    </location>
</feature>
<evidence type="ECO:0000256" key="5">
    <source>
        <dbReference type="ARBA" id="ARBA00022847"/>
    </source>
</evidence>
<comment type="subcellular location">
    <subcellularLocation>
        <location evidence="1">Cell membrane</location>
        <topology evidence="1">Multi-pass membrane protein</topology>
    </subcellularLocation>
</comment>
<dbReference type="Pfam" id="PF00375">
    <property type="entry name" value="SDF"/>
    <property type="match status" value="1"/>
</dbReference>
<name>A0AAE3P2E5_9BACT</name>
<dbReference type="SUPFAM" id="SSF118215">
    <property type="entry name" value="Proton glutamate symport protein"/>
    <property type="match status" value="1"/>
</dbReference>
<reference evidence="9" key="1">
    <citation type="submission" date="2023-03" db="EMBL/GenBank/DDBJ databases">
        <title>Stygiobacter electus gen. nov., sp. nov., facultatively anaerobic thermotolerant bacterium of the class Ignavibacteria from a well of Yessentuki mineral water deposit.</title>
        <authorList>
            <person name="Podosokorskaya O.A."/>
            <person name="Elcheninov A.G."/>
            <person name="Petrova N.F."/>
            <person name="Zavarzina D.G."/>
            <person name="Kublanov I.V."/>
            <person name="Merkel A.Y."/>
        </authorList>
    </citation>
    <scope>NUCLEOTIDE SEQUENCE</scope>
    <source>
        <strain evidence="9">09-Me</strain>
    </source>
</reference>
<protein>
    <submittedName>
        <fullName evidence="9">Dicarboxylate/amino acid:cation symporter</fullName>
    </submittedName>
</protein>
<evidence type="ECO:0000256" key="8">
    <source>
        <dbReference type="SAM" id="Phobius"/>
    </source>
</evidence>
<dbReference type="GO" id="GO:0015293">
    <property type="term" value="F:symporter activity"/>
    <property type="evidence" value="ECO:0007669"/>
    <property type="project" value="UniProtKB-KW"/>
</dbReference>
<dbReference type="GO" id="GO:0005886">
    <property type="term" value="C:plasma membrane"/>
    <property type="evidence" value="ECO:0007669"/>
    <property type="project" value="UniProtKB-SubCell"/>
</dbReference>
<keyword evidence="7 8" id="KW-0472">Membrane</keyword>
<gene>
    <name evidence="9" type="ORF">P0M35_13535</name>
</gene>
<feature type="transmembrane region" description="Helical" evidence="8">
    <location>
        <begin position="232"/>
        <end position="259"/>
    </location>
</feature>